<sequence>MQLQGNTFILRGWLPNDSAFLQRQADNSNISRFLFDTFPYPYTINDAEQFIAGHLNQNPATTFAITINGAIAGGIEFKPGADVYRKSASLGYWLGESFWGCGVMTAAVGLITSYIFDNFDIVRIQATVKDNNPASMRVLTKAGFIKESVRQFALFKNGILMDEHVYALLK</sequence>
<protein>
    <submittedName>
        <fullName evidence="5">Putative ribosomal-protein-alanine acetyltransferase</fullName>
    </submittedName>
</protein>
<dbReference type="PANTHER" id="PTHR43792:SF8">
    <property type="entry name" value="[RIBOSOMAL PROTEIN US5]-ALANINE N-ACETYLTRANSFERASE"/>
    <property type="match status" value="1"/>
</dbReference>
<dbReference type="Proteomes" id="UP000186720">
    <property type="component" value="Unassembled WGS sequence"/>
</dbReference>
<evidence type="ECO:0000313" key="6">
    <source>
        <dbReference type="Proteomes" id="UP000186720"/>
    </source>
</evidence>
<dbReference type="RefSeq" id="WP_074488220.1">
    <property type="nucleotide sequence ID" value="NZ_FPAM01000001.1"/>
</dbReference>
<dbReference type="OrthoDB" id="9811523at2"/>
<proteinExistence type="inferred from homology"/>
<evidence type="ECO:0000259" key="4">
    <source>
        <dbReference type="PROSITE" id="PS51186"/>
    </source>
</evidence>
<dbReference type="STRING" id="1302689.RG47T_0811"/>
<name>A0A1Q5ZUD1_9SPHI</name>
<dbReference type="SUPFAM" id="SSF55729">
    <property type="entry name" value="Acyl-CoA N-acyltransferases (Nat)"/>
    <property type="match status" value="1"/>
</dbReference>
<evidence type="ECO:0000256" key="3">
    <source>
        <dbReference type="ARBA" id="ARBA00038502"/>
    </source>
</evidence>
<evidence type="ECO:0000256" key="1">
    <source>
        <dbReference type="ARBA" id="ARBA00022679"/>
    </source>
</evidence>
<organism evidence="5 6">
    <name type="scientific">Mucilaginibacter polytrichastri</name>
    <dbReference type="NCBI Taxonomy" id="1302689"/>
    <lineage>
        <taxon>Bacteria</taxon>
        <taxon>Pseudomonadati</taxon>
        <taxon>Bacteroidota</taxon>
        <taxon>Sphingobacteriia</taxon>
        <taxon>Sphingobacteriales</taxon>
        <taxon>Sphingobacteriaceae</taxon>
        <taxon>Mucilaginibacter</taxon>
    </lineage>
</organism>
<evidence type="ECO:0000256" key="2">
    <source>
        <dbReference type="ARBA" id="ARBA00023315"/>
    </source>
</evidence>
<dbReference type="PANTHER" id="PTHR43792">
    <property type="entry name" value="GNAT FAMILY, PUTATIVE (AFU_ORTHOLOGUE AFUA_3G00765)-RELATED-RELATED"/>
    <property type="match status" value="1"/>
</dbReference>
<gene>
    <name evidence="5" type="ORF">RG47T_0811</name>
</gene>
<dbReference type="Gene3D" id="3.40.630.30">
    <property type="match status" value="1"/>
</dbReference>
<evidence type="ECO:0000313" key="5">
    <source>
        <dbReference type="EMBL" id="OKS85366.1"/>
    </source>
</evidence>
<comment type="similarity">
    <text evidence="3">Belongs to the acetyltransferase family. RimJ subfamily.</text>
</comment>
<dbReference type="PROSITE" id="PS51186">
    <property type="entry name" value="GNAT"/>
    <property type="match status" value="1"/>
</dbReference>
<dbReference type="GO" id="GO:0016747">
    <property type="term" value="F:acyltransferase activity, transferring groups other than amino-acyl groups"/>
    <property type="evidence" value="ECO:0007669"/>
    <property type="project" value="InterPro"/>
</dbReference>
<keyword evidence="1 5" id="KW-0808">Transferase</keyword>
<comment type="caution">
    <text evidence="5">The sequence shown here is derived from an EMBL/GenBank/DDBJ whole genome shotgun (WGS) entry which is preliminary data.</text>
</comment>
<accession>A0A1Q5ZUD1</accession>
<keyword evidence="2" id="KW-0012">Acyltransferase</keyword>
<dbReference type="Pfam" id="PF13302">
    <property type="entry name" value="Acetyltransf_3"/>
    <property type="match status" value="1"/>
</dbReference>
<dbReference type="InterPro" id="IPR051531">
    <property type="entry name" value="N-acetyltransferase"/>
</dbReference>
<dbReference type="InterPro" id="IPR000182">
    <property type="entry name" value="GNAT_dom"/>
</dbReference>
<dbReference type="InterPro" id="IPR016181">
    <property type="entry name" value="Acyl_CoA_acyltransferase"/>
</dbReference>
<keyword evidence="6" id="KW-1185">Reference proteome</keyword>
<dbReference type="AlphaFoldDB" id="A0A1Q5ZUD1"/>
<feature type="domain" description="N-acetyltransferase" evidence="4">
    <location>
        <begin position="18"/>
        <end position="166"/>
    </location>
</feature>
<dbReference type="EMBL" id="MPPL01000001">
    <property type="protein sequence ID" value="OKS85366.1"/>
    <property type="molecule type" value="Genomic_DNA"/>
</dbReference>
<reference evidence="5 6" key="1">
    <citation type="submission" date="2016-11" db="EMBL/GenBank/DDBJ databases">
        <title>Whole Genome Sequencing of Mucilaginibacter polytrichastri RG4-7(T) isolated from the moss sample.</title>
        <authorList>
            <person name="Li Y."/>
        </authorList>
    </citation>
    <scope>NUCLEOTIDE SEQUENCE [LARGE SCALE GENOMIC DNA]</scope>
    <source>
        <strain evidence="5 6">RG4-7</strain>
    </source>
</reference>